<dbReference type="Proteomes" id="UP001147653">
    <property type="component" value="Unassembled WGS sequence"/>
</dbReference>
<gene>
    <name evidence="3" type="ORF">OJ997_02755</name>
</gene>
<accession>A0A9X3N3W1</accession>
<evidence type="ECO:0000256" key="2">
    <source>
        <dbReference type="SAM" id="SignalP"/>
    </source>
</evidence>
<dbReference type="EMBL" id="JAPDDP010000003">
    <property type="protein sequence ID" value="MDA0179203.1"/>
    <property type="molecule type" value="Genomic_DNA"/>
</dbReference>
<evidence type="ECO:0000313" key="3">
    <source>
        <dbReference type="EMBL" id="MDA0179203.1"/>
    </source>
</evidence>
<evidence type="ECO:0000313" key="4">
    <source>
        <dbReference type="Proteomes" id="UP001147653"/>
    </source>
</evidence>
<organism evidence="3 4">
    <name type="scientific">Solirubrobacter phytolaccae</name>
    <dbReference type="NCBI Taxonomy" id="1404360"/>
    <lineage>
        <taxon>Bacteria</taxon>
        <taxon>Bacillati</taxon>
        <taxon>Actinomycetota</taxon>
        <taxon>Thermoleophilia</taxon>
        <taxon>Solirubrobacterales</taxon>
        <taxon>Solirubrobacteraceae</taxon>
        <taxon>Solirubrobacter</taxon>
    </lineage>
</organism>
<feature type="region of interest" description="Disordered" evidence="1">
    <location>
        <begin position="102"/>
        <end position="122"/>
    </location>
</feature>
<evidence type="ECO:0000256" key="1">
    <source>
        <dbReference type="SAM" id="MobiDB-lite"/>
    </source>
</evidence>
<protein>
    <recommendedName>
        <fullName evidence="5">BIG2 domain-containing protein</fullName>
    </recommendedName>
</protein>
<dbReference type="AlphaFoldDB" id="A0A9X3N3W1"/>
<comment type="caution">
    <text evidence="3">The sequence shown here is derived from an EMBL/GenBank/DDBJ whole genome shotgun (WGS) entry which is preliminary data.</text>
</comment>
<dbReference type="RefSeq" id="WP_270023467.1">
    <property type="nucleotide sequence ID" value="NZ_JAPDDP010000003.1"/>
</dbReference>
<name>A0A9X3N3W1_9ACTN</name>
<proteinExistence type="predicted"/>
<feature type="signal peptide" evidence="2">
    <location>
        <begin position="1"/>
        <end position="20"/>
    </location>
</feature>
<keyword evidence="2" id="KW-0732">Signal</keyword>
<evidence type="ECO:0008006" key="5">
    <source>
        <dbReference type="Google" id="ProtNLM"/>
    </source>
</evidence>
<keyword evidence="4" id="KW-1185">Reference proteome</keyword>
<feature type="chain" id="PRO_5040951472" description="BIG2 domain-containing protein" evidence="2">
    <location>
        <begin position="21"/>
        <end position="232"/>
    </location>
</feature>
<reference evidence="3" key="1">
    <citation type="submission" date="2022-10" db="EMBL/GenBank/DDBJ databases">
        <title>The WGS of Solirubrobacter phytolaccae KCTC 29190.</title>
        <authorList>
            <person name="Jiang Z."/>
        </authorList>
    </citation>
    <scope>NUCLEOTIDE SEQUENCE</scope>
    <source>
        <strain evidence="3">KCTC 29190</strain>
    </source>
</reference>
<feature type="compositionally biased region" description="Pro residues" evidence="1">
    <location>
        <begin position="106"/>
        <end position="115"/>
    </location>
</feature>
<sequence length="232" mass="24421">MRTALLTFLALLVVSAPAQAASVKVTWPSDREVKPGDEVAVTVKAQRKVQVSVVRTNAAGKPIARVAKRSLKAGTLKAKLAAAGTYAVRVDDGARVRSRAVKAVAPPEPPAPVTPPAAKAPSPWDCAPATVKTVDVQFAITTIRPGEIKPYSIVNTSDGCWAVGLGYGLEAQQPDGTWQPVPWQQPVPSIAFLFSKGAVFTKVLSVAADAAPGKYRLFEEGAATWPEFEVVA</sequence>